<name>A0A2U8DW14_9CLOT</name>
<keyword evidence="1" id="KW-0472">Membrane</keyword>
<dbReference type="InterPro" id="IPR052173">
    <property type="entry name" value="Beta-lactam_resp_regulator"/>
</dbReference>
<accession>A0A2U8DW14</accession>
<reference evidence="4" key="1">
    <citation type="submission" date="2017-04" db="EMBL/GenBank/DDBJ databases">
        <authorList>
            <person name="Song Y."/>
            <person name="Cho B.-K."/>
        </authorList>
    </citation>
    <scope>NUCLEOTIDE SEQUENCE [LARGE SCALE GENOMIC DNA]</scope>
    <source>
        <strain evidence="4">SL1</strain>
    </source>
</reference>
<proteinExistence type="predicted"/>
<dbReference type="EMBL" id="CP020953">
    <property type="protein sequence ID" value="AWI06242.1"/>
    <property type="molecule type" value="Genomic_DNA"/>
</dbReference>
<keyword evidence="1" id="KW-0812">Transmembrane</keyword>
<keyword evidence="1" id="KW-1133">Transmembrane helix</keyword>
<dbReference type="Gene3D" id="3.30.2010.10">
    <property type="entry name" value="Metalloproteases ('zincins'), catalytic domain"/>
    <property type="match status" value="1"/>
</dbReference>
<dbReference type="OrthoDB" id="9762883at2"/>
<evidence type="ECO:0000313" key="4">
    <source>
        <dbReference type="Proteomes" id="UP000244910"/>
    </source>
</evidence>
<dbReference type="KEGG" id="cdrk:B9W14_17585"/>
<evidence type="ECO:0000313" key="3">
    <source>
        <dbReference type="EMBL" id="AWI06242.1"/>
    </source>
</evidence>
<keyword evidence="4" id="KW-1185">Reference proteome</keyword>
<feature type="domain" description="Peptidase M56" evidence="2">
    <location>
        <begin position="11"/>
        <end position="323"/>
    </location>
</feature>
<dbReference type="PANTHER" id="PTHR34978">
    <property type="entry name" value="POSSIBLE SENSOR-TRANSDUCER PROTEIN BLAR"/>
    <property type="match status" value="1"/>
</dbReference>
<dbReference type="RefSeq" id="WP_032077408.1">
    <property type="nucleotide sequence ID" value="NZ_CP020953.1"/>
</dbReference>
<dbReference type="Pfam" id="PF05569">
    <property type="entry name" value="Peptidase_M56"/>
    <property type="match status" value="1"/>
</dbReference>
<evidence type="ECO:0000259" key="2">
    <source>
        <dbReference type="Pfam" id="PF05569"/>
    </source>
</evidence>
<dbReference type="PANTHER" id="PTHR34978:SF3">
    <property type="entry name" value="SLR0241 PROTEIN"/>
    <property type="match status" value="1"/>
</dbReference>
<sequence length="499" mass="58624">MFHLMVLYKWVLYLSFSASILILFTFFIVKLLKQKLRLQIQYIIGLFILIRLIIPMLPQSSFSIFNVTPIFLNRPPVVSAVDKFDYDQYLTENPDEKALRSVQGNKEYWYLNPAIIENRSSVSTIKLTFIIWIVGVALGVFYMIMSYKMCLNEISRCNELADDRIIGILEKCKKDMKIKTKIAVVKGENIKSPAIFGIFNPRILIPENIIEYMNDNDIRNIFLHELSHYKRKDILTNYIIEILNVVYWFNPLIWCFIKRIRKDMELCCDSLALCYVENDKLKEYGYTMLNLIKYSKFNTKRKLNMAVGISVNAEDMVRRINMIKQFKRSSPKTFIISVFILLVFGTTMLTEAKINNVFPSNTFLSNVNNNIASKYVVDELGRNRIIDNIDYPYKYDSKVIGSWKCVDSVGYISDFKKYKQYNKKETYIKELKFFENGTTDKKWLSWTKGIIINKADKLSSEYLIKDIDGETYMFFQCKSGDYAFGCRRPSYYVLKKVKS</sequence>
<dbReference type="Proteomes" id="UP000244910">
    <property type="component" value="Chromosome"/>
</dbReference>
<feature type="transmembrane region" description="Helical" evidence="1">
    <location>
        <begin position="129"/>
        <end position="147"/>
    </location>
</feature>
<feature type="transmembrane region" description="Helical" evidence="1">
    <location>
        <begin position="6"/>
        <end position="28"/>
    </location>
</feature>
<dbReference type="CDD" id="cd07341">
    <property type="entry name" value="M56_BlaR1_MecR1_like"/>
    <property type="match status" value="1"/>
</dbReference>
<dbReference type="AlphaFoldDB" id="A0A2U8DW14"/>
<organism evidence="3 4">
    <name type="scientific">Clostridium drakei</name>
    <dbReference type="NCBI Taxonomy" id="332101"/>
    <lineage>
        <taxon>Bacteria</taxon>
        <taxon>Bacillati</taxon>
        <taxon>Bacillota</taxon>
        <taxon>Clostridia</taxon>
        <taxon>Eubacteriales</taxon>
        <taxon>Clostridiaceae</taxon>
        <taxon>Clostridium</taxon>
    </lineage>
</organism>
<feature type="transmembrane region" description="Helical" evidence="1">
    <location>
        <begin position="333"/>
        <end position="350"/>
    </location>
</feature>
<dbReference type="InterPro" id="IPR008756">
    <property type="entry name" value="Peptidase_M56"/>
</dbReference>
<gene>
    <name evidence="3" type="ORF">B9W14_17585</name>
</gene>
<protein>
    <submittedName>
        <fullName evidence="3">Peptidase M56</fullName>
    </submittedName>
</protein>
<evidence type="ECO:0000256" key="1">
    <source>
        <dbReference type="SAM" id="Phobius"/>
    </source>
</evidence>